<dbReference type="AlphaFoldDB" id="A0A1P8K479"/>
<evidence type="ECO:0000313" key="3">
    <source>
        <dbReference type="Proteomes" id="UP000186609"/>
    </source>
</evidence>
<protein>
    <submittedName>
        <fullName evidence="2">Glyoxalase</fullName>
    </submittedName>
</protein>
<dbReference type="InterPro" id="IPR037523">
    <property type="entry name" value="VOC_core"/>
</dbReference>
<feature type="domain" description="VOC" evidence="1">
    <location>
        <begin position="1"/>
        <end position="125"/>
    </location>
</feature>
<dbReference type="InterPro" id="IPR029068">
    <property type="entry name" value="Glyas_Bleomycin-R_OHBP_Dase"/>
</dbReference>
<proteinExistence type="predicted"/>
<dbReference type="Proteomes" id="UP000186609">
    <property type="component" value="Chromosome"/>
</dbReference>
<dbReference type="PROSITE" id="PS51819">
    <property type="entry name" value="VOC"/>
    <property type="match status" value="1"/>
</dbReference>
<accession>A0A1P8K479</accession>
<dbReference type="Pfam" id="PF18029">
    <property type="entry name" value="Glyoxalase_6"/>
    <property type="match status" value="1"/>
</dbReference>
<evidence type="ECO:0000313" key="2">
    <source>
        <dbReference type="EMBL" id="APW40824.1"/>
    </source>
</evidence>
<name>A0A1P8K479_9BURK</name>
<dbReference type="KEGG" id="rhy:RD110_20130"/>
<dbReference type="EMBL" id="CP019236">
    <property type="protein sequence ID" value="APW40824.1"/>
    <property type="molecule type" value="Genomic_DNA"/>
</dbReference>
<gene>
    <name evidence="2" type="ORF">RD110_20130</name>
</gene>
<dbReference type="InterPro" id="IPR041581">
    <property type="entry name" value="Glyoxalase_6"/>
</dbReference>
<sequence>MALLINIDVPDLAAAVRFYEAATGLRLNRRLFGGSVAEMRGAAVPVYLLEKPEGSGAGPHVPQNRGYARHWTPLHLDFVVEDLDAAVANAIAAGATLETGPTLHAWGYIATLGDPFGHGLCFLQWTGQGYEP</sequence>
<keyword evidence="3" id="KW-1185">Reference proteome</keyword>
<reference evidence="2 3" key="1">
    <citation type="submission" date="2017-01" db="EMBL/GenBank/DDBJ databases">
        <authorList>
            <person name="Mah S.A."/>
            <person name="Swanson W.J."/>
            <person name="Moy G.W."/>
            <person name="Vacquier V.D."/>
        </authorList>
    </citation>
    <scope>NUCLEOTIDE SEQUENCE [LARGE SCALE GENOMIC DNA]</scope>
    <source>
        <strain evidence="2 3">DCY110</strain>
    </source>
</reference>
<dbReference type="Gene3D" id="3.10.180.10">
    <property type="entry name" value="2,3-Dihydroxybiphenyl 1,2-Dioxygenase, domain 1"/>
    <property type="match status" value="1"/>
</dbReference>
<dbReference type="SUPFAM" id="SSF54593">
    <property type="entry name" value="Glyoxalase/Bleomycin resistance protein/Dihydroxybiphenyl dioxygenase"/>
    <property type="match status" value="1"/>
</dbReference>
<organism evidence="2 3">
    <name type="scientific">Rhodoferax koreensis</name>
    <dbReference type="NCBI Taxonomy" id="1842727"/>
    <lineage>
        <taxon>Bacteria</taxon>
        <taxon>Pseudomonadati</taxon>
        <taxon>Pseudomonadota</taxon>
        <taxon>Betaproteobacteria</taxon>
        <taxon>Burkholderiales</taxon>
        <taxon>Comamonadaceae</taxon>
        <taxon>Rhodoferax</taxon>
    </lineage>
</organism>
<dbReference type="CDD" id="cd06587">
    <property type="entry name" value="VOC"/>
    <property type="match status" value="1"/>
</dbReference>
<dbReference type="STRING" id="1842727.RD110_20130"/>
<evidence type="ECO:0000259" key="1">
    <source>
        <dbReference type="PROSITE" id="PS51819"/>
    </source>
</evidence>